<dbReference type="EMBL" id="CALNXK010000312">
    <property type="protein sequence ID" value="CAH3182041.1"/>
    <property type="molecule type" value="Genomic_DNA"/>
</dbReference>
<organism evidence="1 2">
    <name type="scientific">Porites lobata</name>
    <dbReference type="NCBI Taxonomy" id="104759"/>
    <lineage>
        <taxon>Eukaryota</taxon>
        <taxon>Metazoa</taxon>
        <taxon>Cnidaria</taxon>
        <taxon>Anthozoa</taxon>
        <taxon>Hexacorallia</taxon>
        <taxon>Scleractinia</taxon>
        <taxon>Fungiina</taxon>
        <taxon>Poritidae</taxon>
        <taxon>Porites</taxon>
    </lineage>
</organism>
<proteinExistence type="predicted"/>
<evidence type="ECO:0000313" key="2">
    <source>
        <dbReference type="Proteomes" id="UP001159405"/>
    </source>
</evidence>
<sequence length="219" mass="24784">ALLEKESKDVIGVKDIKLTVHTSENSDLKEHCSVYALSSQTQTEFKQQCNHRHDERCEECKAVESTQAGIERLIFLCELQSQALIHHIQCCKQDDSAVIFIIQHRLQLEKSGRCRFQGEKGAADRMTAAAKSHIRIFINEGTDVTNATQMKDAVLSHEGVKSVQMVWNQHMLGWLVTCESPRLSFRCYLSNGYNQPGEEASKEGAFTLPFQNGKYDHNV</sequence>
<feature type="non-terminal residue" evidence="1">
    <location>
        <position position="1"/>
    </location>
</feature>
<keyword evidence="2" id="KW-1185">Reference proteome</keyword>
<protein>
    <submittedName>
        <fullName evidence="1">Uncharacterized protein</fullName>
    </submittedName>
</protein>
<accession>A0ABN8RRC8</accession>
<dbReference type="Proteomes" id="UP001159405">
    <property type="component" value="Unassembled WGS sequence"/>
</dbReference>
<reference evidence="1 2" key="1">
    <citation type="submission" date="2022-05" db="EMBL/GenBank/DDBJ databases">
        <authorList>
            <consortium name="Genoscope - CEA"/>
            <person name="William W."/>
        </authorList>
    </citation>
    <scope>NUCLEOTIDE SEQUENCE [LARGE SCALE GENOMIC DNA]</scope>
</reference>
<comment type="caution">
    <text evidence="1">The sequence shown here is derived from an EMBL/GenBank/DDBJ whole genome shotgun (WGS) entry which is preliminary data.</text>
</comment>
<name>A0ABN8RRC8_9CNID</name>
<gene>
    <name evidence="1" type="ORF">PLOB_00026350</name>
</gene>
<evidence type="ECO:0000313" key="1">
    <source>
        <dbReference type="EMBL" id="CAH3182041.1"/>
    </source>
</evidence>